<evidence type="ECO:0000313" key="4">
    <source>
        <dbReference type="EMBL" id="RKI84121.1"/>
    </source>
</evidence>
<evidence type="ECO:0000313" key="5">
    <source>
        <dbReference type="Proteomes" id="UP000280696"/>
    </source>
</evidence>
<dbReference type="InterPro" id="IPR004821">
    <property type="entry name" value="Cyt_trans-like"/>
</dbReference>
<dbReference type="RefSeq" id="WP_120472567.1">
    <property type="nucleotide sequence ID" value="NZ_RAYQ01000108.1"/>
</dbReference>
<accession>A0A3A9A9Z8</accession>
<dbReference type="PANTHER" id="PTHR43793">
    <property type="entry name" value="FAD SYNTHASE"/>
    <property type="match status" value="1"/>
</dbReference>
<dbReference type="AlphaFoldDB" id="A0A3A9A9Z8"/>
<dbReference type="InterPro" id="IPR050385">
    <property type="entry name" value="Archaeal_FAD_synthase"/>
</dbReference>
<reference evidence="4 5" key="1">
    <citation type="submission" date="2018-09" db="EMBL/GenBank/DDBJ databases">
        <title>Murine metabolic-syndrome-specific gut microbial biobank.</title>
        <authorList>
            <person name="Liu C."/>
        </authorList>
    </citation>
    <scope>NUCLEOTIDE SEQUENCE [LARGE SCALE GENOMIC DNA]</scope>
    <source>
        <strain evidence="4 5">0.1xD8-82</strain>
    </source>
</reference>
<dbReference type="OrthoDB" id="9802794at2"/>
<dbReference type="GO" id="GO:0016779">
    <property type="term" value="F:nucleotidyltransferase activity"/>
    <property type="evidence" value="ECO:0007669"/>
    <property type="project" value="UniProtKB-KW"/>
</dbReference>
<dbReference type="Gene3D" id="3.40.50.620">
    <property type="entry name" value="HUPs"/>
    <property type="match status" value="1"/>
</dbReference>
<name>A0A3A9A9Z8_9FIRM</name>
<dbReference type="NCBIfam" id="TIGR00125">
    <property type="entry name" value="cyt_tran_rel"/>
    <property type="match status" value="1"/>
</dbReference>
<keyword evidence="5" id="KW-1185">Reference proteome</keyword>
<comment type="caution">
    <text evidence="4">The sequence shown here is derived from an EMBL/GenBank/DDBJ whole genome shotgun (WGS) entry which is preliminary data.</text>
</comment>
<protein>
    <submittedName>
        <fullName evidence="4">Glycerol-3-phosphate cytidylyltransferase</fullName>
    </submittedName>
</protein>
<dbReference type="Proteomes" id="UP000280696">
    <property type="component" value="Unassembled WGS sequence"/>
</dbReference>
<dbReference type="PANTHER" id="PTHR43793:SF1">
    <property type="entry name" value="FAD SYNTHASE"/>
    <property type="match status" value="1"/>
</dbReference>
<gene>
    <name evidence="4" type="ORF">D7V94_23170</name>
</gene>
<keyword evidence="2 4" id="KW-0548">Nucleotidyltransferase</keyword>
<dbReference type="Pfam" id="PF01467">
    <property type="entry name" value="CTP_transf_like"/>
    <property type="match status" value="1"/>
</dbReference>
<evidence type="ECO:0000256" key="1">
    <source>
        <dbReference type="ARBA" id="ARBA00022679"/>
    </source>
</evidence>
<dbReference type="SUPFAM" id="SSF52374">
    <property type="entry name" value="Nucleotidylyl transferase"/>
    <property type="match status" value="1"/>
</dbReference>
<evidence type="ECO:0000259" key="3">
    <source>
        <dbReference type="Pfam" id="PF01467"/>
    </source>
</evidence>
<organism evidence="4 5">
    <name type="scientific">Parablautia intestinalis</name>
    <dbReference type="NCBI Taxonomy" id="2320100"/>
    <lineage>
        <taxon>Bacteria</taxon>
        <taxon>Bacillati</taxon>
        <taxon>Bacillota</taxon>
        <taxon>Clostridia</taxon>
        <taxon>Lachnospirales</taxon>
        <taxon>Lachnospiraceae</taxon>
        <taxon>Parablautia</taxon>
    </lineage>
</organism>
<sequence length="145" mass="17132">MEIKKKYKVGYTDGVYDLFHIGHLNMIQTAKQNCEYLIVGVHGDAVVEEYKHHRPIVNENDRKRIIEAIKGVDRAEINRFRDKLKLWELYHFDVIFIGDDWKGTDRWNHFEKILGEVNVDVVYVPYTKGISTTELRRKILNGDNI</sequence>
<dbReference type="InterPro" id="IPR014729">
    <property type="entry name" value="Rossmann-like_a/b/a_fold"/>
</dbReference>
<evidence type="ECO:0000256" key="2">
    <source>
        <dbReference type="ARBA" id="ARBA00022695"/>
    </source>
</evidence>
<proteinExistence type="predicted"/>
<keyword evidence="1 4" id="KW-0808">Transferase</keyword>
<dbReference type="EMBL" id="RAYQ01000108">
    <property type="protein sequence ID" value="RKI84121.1"/>
    <property type="molecule type" value="Genomic_DNA"/>
</dbReference>
<feature type="domain" description="Cytidyltransferase-like" evidence="3">
    <location>
        <begin position="11"/>
        <end position="137"/>
    </location>
</feature>